<feature type="compositionally biased region" description="Basic and acidic residues" evidence="2">
    <location>
        <begin position="185"/>
        <end position="203"/>
    </location>
</feature>
<feature type="non-terminal residue" evidence="3">
    <location>
        <position position="405"/>
    </location>
</feature>
<evidence type="ECO:0000256" key="2">
    <source>
        <dbReference type="SAM" id="MobiDB-lite"/>
    </source>
</evidence>
<comment type="caution">
    <text evidence="3">The sequence shown here is derived from an EMBL/GenBank/DDBJ whole genome shotgun (WGS) entry which is preliminary data.</text>
</comment>
<evidence type="ECO:0000313" key="4">
    <source>
        <dbReference type="Proteomes" id="UP001341840"/>
    </source>
</evidence>
<protein>
    <submittedName>
        <fullName evidence="3">Uncharacterized protein</fullName>
    </submittedName>
</protein>
<feature type="non-terminal residue" evidence="3">
    <location>
        <position position="1"/>
    </location>
</feature>
<keyword evidence="4" id="KW-1185">Reference proteome</keyword>
<feature type="region of interest" description="Disordered" evidence="2">
    <location>
        <begin position="148"/>
        <end position="205"/>
    </location>
</feature>
<feature type="region of interest" description="Disordered" evidence="2">
    <location>
        <begin position="83"/>
        <end position="102"/>
    </location>
</feature>
<gene>
    <name evidence="3" type="ORF">PIB30_106127</name>
</gene>
<keyword evidence="1" id="KW-0175">Coiled coil</keyword>
<feature type="region of interest" description="Disordered" evidence="2">
    <location>
        <begin position="1"/>
        <end position="58"/>
    </location>
</feature>
<feature type="region of interest" description="Disordered" evidence="2">
    <location>
        <begin position="239"/>
        <end position="300"/>
    </location>
</feature>
<proteinExistence type="predicted"/>
<dbReference type="EMBL" id="JASCZI010064510">
    <property type="protein sequence ID" value="MED6141703.1"/>
    <property type="molecule type" value="Genomic_DNA"/>
</dbReference>
<name>A0ABU6T144_9FABA</name>
<evidence type="ECO:0000313" key="3">
    <source>
        <dbReference type="EMBL" id="MED6141703.1"/>
    </source>
</evidence>
<organism evidence="3 4">
    <name type="scientific">Stylosanthes scabra</name>
    <dbReference type="NCBI Taxonomy" id="79078"/>
    <lineage>
        <taxon>Eukaryota</taxon>
        <taxon>Viridiplantae</taxon>
        <taxon>Streptophyta</taxon>
        <taxon>Embryophyta</taxon>
        <taxon>Tracheophyta</taxon>
        <taxon>Spermatophyta</taxon>
        <taxon>Magnoliopsida</taxon>
        <taxon>eudicotyledons</taxon>
        <taxon>Gunneridae</taxon>
        <taxon>Pentapetalae</taxon>
        <taxon>rosids</taxon>
        <taxon>fabids</taxon>
        <taxon>Fabales</taxon>
        <taxon>Fabaceae</taxon>
        <taxon>Papilionoideae</taxon>
        <taxon>50 kb inversion clade</taxon>
        <taxon>dalbergioids sensu lato</taxon>
        <taxon>Dalbergieae</taxon>
        <taxon>Pterocarpus clade</taxon>
        <taxon>Stylosanthes</taxon>
    </lineage>
</organism>
<reference evidence="3 4" key="1">
    <citation type="journal article" date="2023" name="Plants (Basel)">
        <title>Bridging the Gap: Combining Genomics and Transcriptomics Approaches to Understand Stylosanthes scabra, an Orphan Legume from the Brazilian Caatinga.</title>
        <authorList>
            <person name="Ferreira-Neto J.R.C."/>
            <person name="da Silva M.D."/>
            <person name="Binneck E."/>
            <person name="de Melo N.F."/>
            <person name="da Silva R.H."/>
            <person name="de Melo A.L.T.M."/>
            <person name="Pandolfi V."/>
            <person name="Bustamante F.O."/>
            <person name="Brasileiro-Vidal A.C."/>
            <person name="Benko-Iseppon A.M."/>
        </authorList>
    </citation>
    <scope>NUCLEOTIDE SEQUENCE [LARGE SCALE GENOMIC DNA]</scope>
    <source>
        <tissue evidence="3">Leaves</tissue>
    </source>
</reference>
<feature type="compositionally biased region" description="Basic and acidic residues" evidence="2">
    <location>
        <begin position="163"/>
        <end position="178"/>
    </location>
</feature>
<accession>A0ABU6T144</accession>
<feature type="compositionally biased region" description="Basic and acidic residues" evidence="2">
    <location>
        <begin position="239"/>
        <end position="260"/>
    </location>
</feature>
<sequence length="405" mass="45496">VGIIERRTKKRHEAINAAPLQPPRQGEADANPDATIDAFPDPSTQVNVNQEDHTKDADSAFAMTVEEDDTQHNAVIVDETIATAPPKDTVPASEEEVTPIFDASIAEPSRMTATGVESAEEENTHQNAMLVDAAIEMAPPKNILTASEEEDASIVSVTTHPNVEPEKNLEESVTRPEEEASEQELTFRDLSETQKATAKDDATSVKTTIENPLIIQQCLESTSLQKQPVIVLALEKAGEKESVAVPREPEKAEPTQRDLADSGEYLNFTPPSFKLLSSQDEPQQEEIRGEEVKAVGPINEPSSQEFEEEIVYTQGTLDRLDKEMKDAQMKIAEKKLERILKLREELRELETPQKPETSRMRIYNWATQCTQTNQYEFLFNFKTGKAYQEMRDHFMSLDREAKMIW</sequence>
<evidence type="ECO:0000256" key="1">
    <source>
        <dbReference type="SAM" id="Coils"/>
    </source>
</evidence>
<dbReference type="Proteomes" id="UP001341840">
    <property type="component" value="Unassembled WGS sequence"/>
</dbReference>
<feature type="coiled-coil region" evidence="1">
    <location>
        <begin position="317"/>
        <end position="349"/>
    </location>
</feature>